<keyword evidence="3" id="KW-1185">Reference proteome</keyword>
<dbReference type="Proteomes" id="UP001500420">
    <property type="component" value="Unassembled WGS sequence"/>
</dbReference>
<proteinExistence type="predicted"/>
<reference evidence="2 3" key="1">
    <citation type="journal article" date="2019" name="Int. J. Syst. Evol. Microbiol.">
        <title>The Global Catalogue of Microorganisms (GCM) 10K type strain sequencing project: providing services to taxonomists for standard genome sequencing and annotation.</title>
        <authorList>
            <consortium name="The Broad Institute Genomics Platform"/>
            <consortium name="The Broad Institute Genome Sequencing Center for Infectious Disease"/>
            <person name="Wu L."/>
            <person name="Ma J."/>
        </authorList>
    </citation>
    <scope>NUCLEOTIDE SEQUENCE [LARGE SCALE GENOMIC DNA]</scope>
    <source>
        <strain evidence="2 3">JCM 16328</strain>
    </source>
</reference>
<name>A0AAV3TCM1_9EURY</name>
<feature type="compositionally biased region" description="Acidic residues" evidence="1">
    <location>
        <begin position="21"/>
        <end position="38"/>
    </location>
</feature>
<feature type="region of interest" description="Disordered" evidence="1">
    <location>
        <begin position="1"/>
        <end position="46"/>
    </location>
</feature>
<feature type="compositionally biased region" description="Basic and acidic residues" evidence="1">
    <location>
        <begin position="11"/>
        <end position="20"/>
    </location>
</feature>
<evidence type="ECO:0000256" key="1">
    <source>
        <dbReference type="SAM" id="MobiDB-lite"/>
    </source>
</evidence>
<evidence type="ECO:0000313" key="3">
    <source>
        <dbReference type="Proteomes" id="UP001500420"/>
    </source>
</evidence>
<evidence type="ECO:0008006" key="4">
    <source>
        <dbReference type="Google" id="ProtNLM"/>
    </source>
</evidence>
<gene>
    <name evidence="2" type="ORF">GCM10009020_28480</name>
</gene>
<sequence length="73" mass="7985">MTLERLRRRAAQSDEQRDADGETSDDPETSIDIAEETESSGSRLGTITKTVGVAIAAATVVVAVRRLRRRRGE</sequence>
<dbReference type="RefSeq" id="WP_343774724.1">
    <property type="nucleotide sequence ID" value="NZ_BAAADV010000007.1"/>
</dbReference>
<protein>
    <recommendedName>
        <fullName evidence="4">PGF-CTERM sorting domain-containing protein</fullName>
    </recommendedName>
</protein>
<organism evidence="2 3">
    <name type="scientific">Natronoarchaeum mannanilyticum</name>
    <dbReference type="NCBI Taxonomy" id="926360"/>
    <lineage>
        <taxon>Archaea</taxon>
        <taxon>Methanobacteriati</taxon>
        <taxon>Methanobacteriota</taxon>
        <taxon>Stenosarchaea group</taxon>
        <taxon>Halobacteria</taxon>
        <taxon>Halobacteriales</taxon>
        <taxon>Natronoarchaeaceae</taxon>
    </lineage>
</organism>
<accession>A0AAV3TCM1</accession>
<dbReference type="EMBL" id="BAAADV010000007">
    <property type="protein sequence ID" value="GAA0678473.1"/>
    <property type="molecule type" value="Genomic_DNA"/>
</dbReference>
<feature type="compositionally biased region" description="Basic residues" evidence="1">
    <location>
        <begin position="1"/>
        <end position="10"/>
    </location>
</feature>
<evidence type="ECO:0000313" key="2">
    <source>
        <dbReference type="EMBL" id="GAA0678473.1"/>
    </source>
</evidence>
<dbReference type="AlphaFoldDB" id="A0AAV3TCM1"/>
<comment type="caution">
    <text evidence="2">The sequence shown here is derived from an EMBL/GenBank/DDBJ whole genome shotgun (WGS) entry which is preliminary data.</text>
</comment>